<reference evidence="3 4" key="1">
    <citation type="submission" date="2023-03" db="EMBL/GenBank/DDBJ databases">
        <title>Draft genome sequence of Thalassotalea insulae KCTC 62186T.</title>
        <authorList>
            <person name="Sawabe T."/>
        </authorList>
    </citation>
    <scope>NUCLEOTIDE SEQUENCE [LARGE SCALE GENOMIC DNA]</scope>
    <source>
        <strain evidence="3 4">KCTC 62186</strain>
    </source>
</reference>
<dbReference type="InterPro" id="IPR029787">
    <property type="entry name" value="Nucleotide_cyclase"/>
</dbReference>
<feature type="domain" description="GGDEF" evidence="2">
    <location>
        <begin position="114"/>
        <end position="245"/>
    </location>
</feature>
<dbReference type="CDD" id="cd01949">
    <property type="entry name" value="GGDEF"/>
    <property type="match status" value="1"/>
</dbReference>
<dbReference type="NCBIfam" id="TIGR00254">
    <property type="entry name" value="GGDEF"/>
    <property type="match status" value="1"/>
</dbReference>
<dbReference type="Gene3D" id="3.30.70.270">
    <property type="match status" value="1"/>
</dbReference>
<dbReference type="PANTHER" id="PTHR46663:SF2">
    <property type="entry name" value="GGDEF DOMAIN-CONTAINING PROTEIN"/>
    <property type="match status" value="1"/>
</dbReference>
<dbReference type="InterPro" id="IPR043128">
    <property type="entry name" value="Rev_trsase/Diguanyl_cyclase"/>
</dbReference>
<dbReference type="EMBL" id="BSST01000001">
    <property type="protein sequence ID" value="GLX79470.1"/>
    <property type="molecule type" value="Genomic_DNA"/>
</dbReference>
<evidence type="ECO:0000313" key="3">
    <source>
        <dbReference type="EMBL" id="GLX79470.1"/>
    </source>
</evidence>
<gene>
    <name evidence="3" type="ORF">tinsulaeT_28100</name>
</gene>
<dbReference type="PANTHER" id="PTHR46663">
    <property type="entry name" value="DIGUANYLATE CYCLASE DGCT-RELATED"/>
    <property type="match status" value="1"/>
</dbReference>
<dbReference type="InterPro" id="IPR000160">
    <property type="entry name" value="GGDEF_dom"/>
</dbReference>
<dbReference type="InterPro" id="IPR052163">
    <property type="entry name" value="DGC-Regulatory_Protein"/>
</dbReference>
<dbReference type="Proteomes" id="UP001157186">
    <property type="component" value="Unassembled WGS sequence"/>
</dbReference>
<protein>
    <recommendedName>
        <fullName evidence="2">GGDEF domain-containing protein</fullName>
    </recommendedName>
</protein>
<organism evidence="3 4">
    <name type="scientific">Thalassotalea insulae</name>
    <dbReference type="NCBI Taxonomy" id="2056778"/>
    <lineage>
        <taxon>Bacteria</taxon>
        <taxon>Pseudomonadati</taxon>
        <taxon>Pseudomonadota</taxon>
        <taxon>Gammaproteobacteria</taxon>
        <taxon>Alteromonadales</taxon>
        <taxon>Colwelliaceae</taxon>
        <taxon>Thalassotalea</taxon>
    </lineage>
</organism>
<keyword evidence="4" id="KW-1185">Reference proteome</keyword>
<proteinExistence type="predicted"/>
<dbReference type="Pfam" id="PF00990">
    <property type="entry name" value="GGDEF"/>
    <property type="match status" value="1"/>
</dbReference>
<dbReference type="PROSITE" id="PS50887">
    <property type="entry name" value="GGDEF"/>
    <property type="match status" value="1"/>
</dbReference>
<accession>A0ABQ6GU49</accession>
<feature type="coiled-coil region" evidence="1">
    <location>
        <begin position="7"/>
        <end position="58"/>
    </location>
</feature>
<sequence length="245" mass="27437">MSDQTQKNALQNDSVQLKRQIKKLTAENKKLRAEQKNIKQLVDKNEALLEQLREVNQQLVFSTLNAFAEKDMANLKYDELEQHSQRDGLTGLANRAFMLECISLAVNATKRHNKNFALLFIDLDQFKPVNDNLGHAMGDKILKDVANRLSAVMRESDTLSRYGGDEFIALLNEISCLDDVEKVAKKMITVLAQPSVMNEHTIPLAASIGVAIYPQDGTDAKTLIEHADHAMYHVKKRGGNGFTTS</sequence>
<dbReference type="RefSeq" id="WP_284245381.1">
    <property type="nucleotide sequence ID" value="NZ_BSST01000001.1"/>
</dbReference>
<name>A0ABQ6GU49_9GAMM</name>
<dbReference type="SMART" id="SM00267">
    <property type="entry name" value="GGDEF"/>
    <property type="match status" value="1"/>
</dbReference>
<evidence type="ECO:0000256" key="1">
    <source>
        <dbReference type="SAM" id="Coils"/>
    </source>
</evidence>
<dbReference type="SUPFAM" id="SSF55073">
    <property type="entry name" value="Nucleotide cyclase"/>
    <property type="match status" value="1"/>
</dbReference>
<evidence type="ECO:0000313" key="4">
    <source>
        <dbReference type="Proteomes" id="UP001157186"/>
    </source>
</evidence>
<evidence type="ECO:0000259" key="2">
    <source>
        <dbReference type="PROSITE" id="PS50887"/>
    </source>
</evidence>
<comment type="caution">
    <text evidence="3">The sequence shown here is derived from an EMBL/GenBank/DDBJ whole genome shotgun (WGS) entry which is preliminary data.</text>
</comment>
<keyword evidence="1" id="KW-0175">Coiled coil</keyword>